<dbReference type="EMBL" id="QLSX01000001">
    <property type="protein sequence ID" value="RAR64245.1"/>
    <property type="molecule type" value="Genomic_DNA"/>
</dbReference>
<evidence type="ECO:0000256" key="1">
    <source>
        <dbReference type="SAM" id="Phobius"/>
    </source>
</evidence>
<feature type="transmembrane region" description="Helical" evidence="1">
    <location>
        <begin position="60"/>
        <end position="77"/>
    </location>
</feature>
<keyword evidence="1" id="KW-0812">Transmembrane</keyword>
<feature type="transmembrane region" description="Helical" evidence="1">
    <location>
        <begin position="84"/>
        <end position="114"/>
    </location>
</feature>
<dbReference type="AlphaFoldDB" id="A0A328Y653"/>
<reference evidence="2 3" key="1">
    <citation type="submission" date="2018-06" db="EMBL/GenBank/DDBJ databases">
        <title>Comparative analysis of microorganisms from saline springs in Andes Mountain Range, Colombia.</title>
        <authorList>
            <person name="Rubin E."/>
        </authorList>
    </citation>
    <scope>NUCLEOTIDE SEQUENCE [LARGE SCALE GENOMIC DNA]</scope>
    <source>
        <strain evidence="2 3">USBA-857</strain>
    </source>
</reference>
<feature type="transmembrane region" description="Helical" evidence="1">
    <location>
        <begin position="126"/>
        <end position="143"/>
    </location>
</feature>
<organism evidence="2 3">
    <name type="scientific">Onishia taeanensis</name>
    <dbReference type="NCBI Taxonomy" id="284577"/>
    <lineage>
        <taxon>Bacteria</taxon>
        <taxon>Pseudomonadati</taxon>
        <taxon>Pseudomonadota</taxon>
        <taxon>Gammaproteobacteria</taxon>
        <taxon>Oceanospirillales</taxon>
        <taxon>Halomonadaceae</taxon>
        <taxon>Onishia</taxon>
    </lineage>
</organism>
<name>A0A328Y653_9GAMM</name>
<keyword evidence="1" id="KW-0472">Membrane</keyword>
<proteinExistence type="predicted"/>
<feature type="transmembrane region" description="Helical" evidence="1">
    <location>
        <begin position="12"/>
        <end position="40"/>
    </location>
</feature>
<gene>
    <name evidence="2" type="ORF">BCL93_10163</name>
</gene>
<comment type="caution">
    <text evidence="2">The sequence shown here is derived from an EMBL/GenBank/DDBJ whole genome shotgun (WGS) entry which is preliminary data.</text>
</comment>
<evidence type="ECO:0000313" key="3">
    <source>
        <dbReference type="Proteomes" id="UP000249700"/>
    </source>
</evidence>
<sequence>MGSKYKVGPLQAAMLGCALLLIMLALSAPMLPSGMLLVLAGLWLTGSSLTLKCSVRWPSSVPWQLLPSFLLAGLFNVDSEHQTVWLWCFALLLMLPQPIWLMILHSLLAGYAVWQVQADLDVGQTLLIAMLLVGLMLLGLARAQEVQSAWLRIGRRRRLIPGARLWSVHQLGEDLPREVVRSEREGSYAELVLIRTQGRQFWPLMSKLSQRLNDYEACYKLDNRTLATLLISRDLEQARERRKTLLDDMPTPLRSRIVTLARPLTLASEYQALRDQRQPLIIIEEG</sequence>
<evidence type="ECO:0000313" key="2">
    <source>
        <dbReference type="EMBL" id="RAR64245.1"/>
    </source>
</evidence>
<protein>
    <submittedName>
        <fullName evidence="2">Uncharacterized protein</fullName>
    </submittedName>
</protein>
<dbReference type="Proteomes" id="UP000249700">
    <property type="component" value="Unassembled WGS sequence"/>
</dbReference>
<dbReference type="PROSITE" id="PS51257">
    <property type="entry name" value="PROKAR_LIPOPROTEIN"/>
    <property type="match status" value="1"/>
</dbReference>
<keyword evidence="1" id="KW-1133">Transmembrane helix</keyword>
<accession>A0A328Y653</accession>